<name>A0A140DRI0_9FIRM</name>
<evidence type="ECO:0000313" key="2">
    <source>
        <dbReference type="EMBL" id="AMK53257.1"/>
    </source>
</evidence>
<evidence type="ECO:0008006" key="4">
    <source>
        <dbReference type="Google" id="ProtNLM"/>
    </source>
</evidence>
<dbReference type="Proteomes" id="UP000069771">
    <property type="component" value="Chromosome"/>
</dbReference>
<dbReference type="EMBL" id="CP011391">
    <property type="protein sequence ID" value="AMK53257.1"/>
    <property type="molecule type" value="Genomic_DNA"/>
</dbReference>
<feature type="signal peptide" evidence="1">
    <location>
        <begin position="1"/>
        <end position="21"/>
    </location>
</feature>
<sequence>MKKFLAALLGVTLLFAAGCGANPEAEAVKTTADSFLKAQQEGNLDEAAKYMTESAVQDMGTMSELRDSLSMYEEAGVSGDTLDTFMDSMLKAYRLIWEKYEIGDVKVDGETATVMVKVTGVPMEVMEKEMTEEFGANVAGQWAEDHMEEIQNYATGHTEEETFAWLMDQMLPAAGKEAEAKMDESERKASDYRLTLNKEGDDWKISNVEVKSE</sequence>
<accession>A0A140DRI0</accession>
<evidence type="ECO:0000256" key="1">
    <source>
        <dbReference type="SAM" id="SignalP"/>
    </source>
</evidence>
<feature type="chain" id="PRO_5038966796" description="DUF5105 domain-containing protein" evidence="1">
    <location>
        <begin position="22"/>
        <end position="213"/>
    </location>
</feature>
<dbReference type="RefSeq" id="WP_067554167.1">
    <property type="nucleotide sequence ID" value="NZ_CALFTW010000068.1"/>
</dbReference>
<dbReference type="KEGG" id="fro:AALO17_01230"/>
<organism evidence="2 3">
    <name type="scientific">Faecalibaculum rodentium</name>
    <dbReference type="NCBI Taxonomy" id="1702221"/>
    <lineage>
        <taxon>Bacteria</taxon>
        <taxon>Bacillati</taxon>
        <taxon>Bacillota</taxon>
        <taxon>Erysipelotrichia</taxon>
        <taxon>Erysipelotrichales</taxon>
        <taxon>Erysipelotrichaceae</taxon>
        <taxon>Faecalibaculum</taxon>
    </lineage>
</organism>
<proteinExistence type="predicted"/>
<gene>
    <name evidence="2" type="ORF">AALO17_01230</name>
</gene>
<evidence type="ECO:0000313" key="3">
    <source>
        <dbReference type="Proteomes" id="UP000069771"/>
    </source>
</evidence>
<keyword evidence="3" id="KW-1185">Reference proteome</keyword>
<dbReference type="PROSITE" id="PS51257">
    <property type="entry name" value="PROKAR_LIPOPROTEIN"/>
    <property type="match status" value="1"/>
</dbReference>
<keyword evidence="1" id="KW-0732">Signal</keyword>
<dbReference type="AlphaFoldDB" id="A0A140DRI0"/>
<dbReference type="STRING" id="1702221.AALO17_01230"/>
<protein>
    <recommendedName>
        <fullName evidence="4">DUF5105 domain-containing protein</fullName>
    </recommendedName>
</protein>
<dbReference type="GeneID" id="78477042"/>
<reference evidence="2 3" key="1">
    <citation type="journal article" date="2016" name="Gut Pathog.">
        <title>Whole genome sequencing of "Faecalibaculum rodentium" ALO17, isolated from C57BL/6J laboratory mouse feces.</title>
        <authorList>
            <person name="Lim S."/>
            <person name="Chang D.H."/>
            <person name="Ahn S."/>
            <person name="Kim B.C."/>
        </authorList>
    </citation>
    <scope>NUCLEOTIDE SEQUENCE [LARGE SCALE GENOMIC DNA]</scope>
    <source>
        <strain evidence="2 3">Alo17</strain>
    </source>
</reference>